<feature type="transmembrane region" description="Helical" evidence="1">
    <location>
        <begin position="83"/>
        <end position="104"/>
    </location>
</feature>
<sequence length="246" mass="28209">MQSLLKPSLCPNFAFIHINSNLSIMSGLIKSSIARKVVMALSGLFLVFFLAQHFTINITSVLAPDTFNEWSHFMGYNGLVQFILQPVLIAGVIVHFVMGIKLELQNNKARAIKYKKYNGSANASWMSRNMIITGLVVLAFLGLHIYDFWIHEMTYKYLEANPEDPTRYYAETVEKFEPFWRTVLYVISFVLLALHLWHGFASSFQSMGVNNKYSPSIRVFTQIYAIVIPLGFIFIALYHHFNPITH</sequence>
<proteinExistence type="predicted"/>
<feature type="transmembrane region" description="Helical" evidence="1">
    <location>
        <begin position="219"/>
        <end position="241"/>
    </location>
</feature>
<gene>
    <name evidence="2" type="ORF">SAMN04488514_105120</name>
</gene>
<dbReference type="SUPFAM" id="SSF81343">
    <property type="entry name" value="Fumarate reductase respiratory complex transmembrane subunits"/>
    <property type="match status" value="1"/>
</dbReference>
<dbReference type="EMBL" id="FNGV01000005">
    <property type="protein sequence ID" value="SDM12289.1"/>
    <property type="molecule type" value="Genomic_DNA"/>
</dbReference>
<dbReference type="AlphaFoldDB" id="A0A1G9QMQ5"/>
<keyword evidence="1" id="KW-0812">Transmembrane</keyword>
<feature type="transmembrane region" description="Helical" evidence="1">
    <location>
        <begin position="179"/>
        <end position="198"/>
    </location>
</feature>
<evidence type="ECO:0000313" key="3">
    <source>
        <dbReference type="Proteomes" id="UP000199440"/>
    </source>
</evidence>
<dbReference type="NCBIfam" id="TIGR02046">
    <property type="entry name" value="sdhC_b558_fam"/>
    <property type="match status" value="1"/>
</dbReference>
<reference evidence="2 3" key="1">
    <citation type="submission" date="2016-10" db="EMBL/GenBank/DDBJ databases">
        <authorList>
            <person name="de Groot N.N."/>
        </authorList>
    </citation>
    <scope>NUCLEOTIDE SEQUENCE [LARGE SCALE GENOMIC DNA]</scope>
    <source>
        <strain evidence="2 3">DSM 19886</strain>
    </source>
</reference>
<keyword evidence="3" id="KW-1185">Reference proteome</keyword>
<dbReference type="GO" id="GO:0016020">
    <property type="term" value="C:membrane"/>
    <property type="evidence" value="ECO:0007669"/>
    <property type="project" value="InterPro"/>
</dbReference>
<protein>
    <submittedName>
        <fullName evidence="2">Succinate dehydrogenase / fumarate reductase cytochrome b subunit</fullName>
    </submittedName>
</protein>
<dbReference type="STRING" id="192904.SAMN04488514_105120"/>
<feature type="transmembrane region" description="Helical" evidence="1">
    <location>
        <begin position="41"/>
        <end position="63"/>
    </location>
</feature>
<dbReference type="CDD" id="cd03498">
    <property type="entry name" value="SQR_TypeB_2_TM"/>
    <property type="match status" value="1"/>
</dbReference>
<dbReference type="InterPro" id="IPR011138">
    <property type="entry name" value="Cytochrome_b-558"/>
</dbReference>
<accession>A0A1G9QMQ5</accession>
<dbReference type="InterPro" id="IPR034804">
    <property type="entry name" value="SQR/QFR_C/D"/>
</dbReference>
<dbReference type="Proteomes" id="UP000199440">
    <property type="component" value="Unassembled WGS sequence"/>
</dbReference>
<evidence type="ECO:0000256" key="1">
    <source>
        <dbReference type="SAM" id="Phobius"/>
    </source>
</evidence>
<keyword evidence="1" id="KW-0472">Membrane</keyword>
<name>A0A1G9QMQ5_9FLAO</name>
<keyword evidence="1" id="KW-1133">Transmembrane helix</keyword>
<evidence type="ECO:0000313" key="2">
    <source>
        <dbReference type="EMBL" id="SDM12289.1"/>
    </source>
</evidence>
<organism evidence="2 3">
    <name type="scientific">Kriegella aquimaris</name>
    <dbReference type="NCBI Taxonomy" id="192904"/>
    <lineage>
        <taxon>Bacteria</taxon>
        <taxon>Pseudomonadati</taxon>
        <taxon>Bacteroidota</taxon>
        <taxon>Flavobacteriia</taxon>
        <taxon>Flavobacteriales</taxon>
        <taxon>Flavobacteriaceae</taxon>
        <taxon>Kriegella</taxon>
    </lineage>
</organism>
<dbReference type="Gene3D" id="1.20.1300.10">
    <property type="entry name" value="Fumarate reductase/succinate dehydrogenase, transmembrane subunit"/>
    <property type="match status" value="1"/>
</dbReference>
<feature type="transmembrane region" description="Helical" evidence="1">
    <location>
        <begin position="125"/>
        <end position="146"/>
    </location>
</feature>